<dbReference type="Gene3D" id="2.40.110.10">
    <property type="entry name" value="Butyryl-CoA Dehydrogenase, subunit A, domain 2"/>
    <property type="match status" value="1"/>
</dbReference>
<sequence>MTAAVSRSTDERRRDVAEFVRGRADSLDRGETDVRTDLAQIGESCLLAAGLGKHGIGEMVAVIEDVAAESLTVGFSLWAQRMSLEYIDRAPAPLRDRYRDDLAAGRIVGVTAMAAALKHLAGLGELPLTAERTADGLAVSGPIHWASNVFPDSLIVFPARAADGTRYVAAVRADAPGVRINPAPDLLALGATSSTSLTFERVHVPADHVVTDDLGGFCGSIRPTFLLLQTAFCSGITRAALTESAARLTGLGAQFAGEHEALAARYESLRERLHRFAADPVTAGSADLIRLRLDGSLVAVAATRLESTLRGGAGYASSSATNRRFREAAFLPIQSPSEGQLRWELSQYE</sequence>
<dbReference type="RefSeq" id="WP_054373577.1">
    <property type="nucleotide sequence ID" value="NZ_AZYO01000045.1"/>
</dbReference>
<dbReference type="PANTHER" id="PTHR43884:SF12">
    <property type="entry name" value="ISOVALERYL-COA DEHYDROGENASE, MITOCHONDRIAL-RELATED"/>
    <property type="match status" value="1"/>
</dbReference>
<dbReference type="Proteomes" id="UP000037712">
    <property type="component" value="Unassembled WGS sequence"/>
</dbReference>
<comment type="caution">
    <text evidence="1">The sequence shown here is derived from an EMBL/GenBank/DDBJ whole genome shotgun (WGS) entry which is preliminary data.</text>
</comment>
<dbReference type="SUPFAM" id="SSF56645">
    <property type="entry name" value="Acyl-CoA dehydrogenase NM domain-like"/>
    <property type="match status" value="1"/>
</dbReference>
<reference evidence="1 2" key="1">
    <citation type="journal article" date="2015" name="Genome Announc.">
        <title>Draft Genome Sequence of Rhodococcus rhodochrous Strain KG-21, a Soil Isolate from Oil Fields of Krishna-Godavari Basin, India.</title>
        <authorList>
            <person name="Dawar C."/>
            <person name="Aggarwal R.K."/>
        </authorList>
    </citation>
    <scope>NUCLEOTIDE SEQUENCE [LARGE SCALE GENOMIC DNA]</scope>
    <source>
        <strain evidence="1 2">KG-21</strain>
    </source>
</reference>
<reference evidence="2" key="2">
    <citation type="submission" date="2015-01" db="EMBL/GenBank/DDBJ databases">
        <title>Draft genome sequence of potential hydrocarbon metabolising strain of Rhodococcus rhodochrous.</title>
        <authorList>
            <person name="Aggarwal R.K."/>
            <person name="Dawar C."/>
        </authorList>
    </citation>
    <scope>NUCLEOTIDE SEQUENCE [LARGE SCALE GENOMIC DNA]</scope>
    <source>
        <strain evidence="2">KG-21</strain>
    </source>
</reference>
<dbReference type="PANTHER" id="PTHR43884">
    <property type="entry name" value="ACYL-COA DEHYDROGENASE"/>
    <property type="match status" value="1"/>
</dbReference>
<dbReference type="GO" id="GO:0003995">
    <property type="term" value="F:acyl-CoA dehydrogenase activity"/>
    <property type="evidence" value="ECO:0007669"/>
    <property type="project" value="TreeGrafter"/>
</dbReference>
<dbReference type="AlphaFoldDB" id="A0A0M9WN28"/>
<proteinExistence type="predicted"/>
<accession>A0A0M9WN28</accession>
<protein>
    <submittedName>
        <fullName evidence="1">Acyl-CoA dehydrogenase</fullName>
    </submittedName>
</protein>
<gene>
    <name evidence="1" type="ORF">Z051_16385</name>
</gene>
<dbReference type="InterPro" id="IPR046373">
    <property type="entry name" value="Acyl-CoA_Oxase/DH_mid-dom_sf"/>
</dbReference>
<evidence type="ECO:0000313" key="2">
    <source>
        <dbReference type="Proteomes" id="UP000037712"/>
    </source>
</evidence>
<dbReference type="PATRIC" id="fig|1441923.3.peg.3596"/>
<dbReference type="EMBL" id="AZYO01000045">
    <property type="protein sequence ID" value="KOS55137.1"/>
    <property type="molecule type" value="Genomic_DNA"/>
</dbReference>
<evidence type="ECO:0000313" key="1">
    <source>
        <dbReference type="EMBL" id="KOS55137.1"/>
    </source>
</evidence>
<name>A0A0M9WN28_RHORH</name>
<dbReference type="InterPro" id="IPR009100">
    <property type="entry name" value="AcylCoA_DH/oxidase_NM_dom_sf"/>
</dbReference>
<organism evidence="1 2">
    <name type="scientific">Rhodococcus rhodochrous KG-21</name>
    <dbReference type="NCBI Taxonomy" id="1441923"/>
    <lineage>
        <taxon>Bacteria</taxon>
        <taxon>Bacillati</taxon>
        <taxon>Actinomycetota</taxon>
        <taxon>Actinomycetes</taxon>
        <taxon>Mycobacteriales</taxon>
        <taxon>Nocardiaceae</taxon>
        <taxon>Rhodococcus</taxon>
    </lineage>
</organism>